<feature type="non-terminal residue" evidence="7">
    <location>
        <position position="1"/>
    </location>
</feature>
<keyword evidence="3" id="KW-0472">Membrane</keyword>
<dbReference type="Pfam" id="PF00094">
    <property type="entry name" value="VWD"/>
    <property type="match status" value="2"/>
</dbReference>
<accession>A0A7K4Z6K8</accession>
<dbReference type="CDD" id="cd19941">
    <property type="entry name" value="TIL"/>
    <property type="match status" value="3"/>
</dbReference>
<dbReference type="PANTHER" id="PTHR46160">
    <property type="entry name" value="ALPHA-TECTORIN-RELATED"/>
    <property type="match status" value="1"/>
</dbReference>
<feature type="domain" description="VWFD" evidence="6">
    <location>
        <begin position="624"/>
        <end position="800"/>
    </location>
</feature>
<proteinExistence type="predicted"/>
<keyword evidence="8" id="KW-1185">Reference proteome</keyword>
<dbReference type="EMBL" id="VYZL01005618">
    <property type="protein sequence ID" value="NWR67000.1"/>
    <property type="molecule type" value="Genomic_DNA"/>
</dbReference>
<dbReference type="InterPro" id="IPR052749">
    <property type="entry name" value="Alpha-tectorin"/>
</dbReference>
<dbReference type="SUPFAM" id="SSF57567">
    <property type="entry name" value="Serine protease inhibitors"/>
    <property type="match status" value="3"/>
</dbReference>
<dbReference type="InterPro" id="IPR025615">
    <property type="entry name" value="TILa_dom"/>
</dbReference>
<evidence type="ECO:0000256" key="3">
    <source>
        <dbReference type="ARBA" id="ARBA00023136"/>
    </source>
</evidence>
<dbReference type="Gene3D" id="2.10.25.10">
    <property type="entry name" value="Laminin"/>
    <property type="match status" value="3"/>
</dbReference>
<protein>
    <submittedName>
        <fullName evidence="7">FCGBP protein</fullName>
    </submittedName>
</protein>
<comment type="subcellular location">
    <subcellularLocation>
        <location evidence="1">Membrane</location>
    </subcellularLocation>
</comment>
<dbReference type="PROSITE" id="PS51233">
    <property type="entry name" value="VWFD"/>
    <property type="match status" value="3"/>
</dbReference>
<evidence type="ECO:0000256" key="1">
    <source>
        <dbReference type="ARBA" id="ARBA00004370"/>
    </source>
</evidence>
<gene>
    <name evidence="7" type="primary">Fcgbp_2</name>
    <name evidence="7" type="ORF">BUCABY_R11509</name>
</gene>
<dbReference type="SMART" id="SM00832">
    <property type="entry name" value="C8"/>
    <property type="match status" value="3"/>
</dbReference>
<evidence type="ECO:0000256" key="5">
    <source>
        <dbReference type="ARBA" id="ARBA00023180"/>
    </source>
</evidence>
<dbReference type="FunFam" id="2.10.25.10:FF:000055">
    <property type="entry name" value="alpha-tectorin isoform X1"/>
    <property type="match status" value="3"/>
</dbReference>
<dbReference type="SMART" id="SM00216">
    <property type="entry name" value="VWD"/>
    <property type="match status" value="2"/>
</dbReference>
<feature type="domain" description="VWFD" evidence="6">
    <location>
        <begin position="1"/>
        <end position="38"/>
    </location>
</feature>
<keyword evidence="5" id="KW-0325">Glycoprotein</keyword>
<dbReference type="InterPro" id="IPR036084">
    <property type="entry name" value="Ser_inhib-like_sf"/>
</dbReference>
<evidence type="ECO:0000313" key="7">
    <source>
        <dbReference type="EMBL" id="NWR67000.1"/>
    </source>
</evidence>
<dbReference type="AlphaFoldDB" id="A0A7K4Z6K8"/>
<evidence type="ECO:0000259" key="6">
    <source>
        <dbReference type="PROSITE" id="PS51233"/>
    </source>
</evidence>
<keyword evidence="2" id="KW-0732">Signal</keyword>
<evidence type="ECO:0000256" key="4">
    <source>
        <dbReference type="ARBA" id="ARBA00023157"/>
    </source>
</evidence>
<evidence type="ECO:0000256" key="2">
    <source>
        <dbReference type="ARBA" id="ARBA00022729"/>
    </source>
</evidence>
<dbReference type="GO" id="GO:0016020">
    <property type="term" value="C:membrane"/>
    <property type="evidence" value="ECO:0007669"/>
    <property type="project" value="UniProtKB-SubCell"/>
</dbReference>
<keyword evidence="4" id="KW-1015">Disulfide bond</keyword>
<dbReference type="InterPro" id="IPR014853">
    <property type="entry name" value="VWF/SSPO/ZAN-like_Cys-rich_dom"/>
</dbReference>
<comment type="caution">
    <text evidence="7">The sequence shown here is derived from an EMBL/GenBank/DDBJ whole genome shotgun (WGS) entry which is preliminary data.</text>
</comment>
<reference evidence="7 8" key="1">
    <citation type="submission" date="2019-09" db="EMBL/GenBank/DDBJ databases">
        <title>Bird 10,000 Genomes (B10K) Project - Family phase.</title>
        <authorList>
            <person name="Zhang G."/>
        </authorList>
    </citation>
    <scope>NUCLEOTIDE SEQUENCE [LARGE SCALE GENOMIC DNA]</scope>
    <source>
        <strain evidence="7">B10K-DU-012-80</strain>
    </source>
</reference>
<dbReference type="Proteomes" id="UP000551127">
    <property type="component" value="Unassembled WGS sequence"/>
</dbReference>
<dbReference type="PANTHER" id="PTHR46160:SF9">
    <property type="entry name" value="PROTEIN PRY2-RELATED"/>
    <property type="match status" value="1"/>
</dbReference>
<sequence>VCGNCNGNPSDDLAMDQNLEVANETGGCQLSEDHKRCQWGEEKYRGVMWCGLITQWEGPFDICHGAVDPDVHLENCVQDLCVSEELQATLCRALEAYADSCREEGIAVADWRTTAGCPLSCPKNSKYTACGTSCPTTCNTPALPTPCPNSTCLETCQCHQGFVLEANQCIPAHKCGCLFQGLLHGLGEEFWGDDTCTQRCICDPKLGQAVCHQAGCRHGEECRVEDGVRGCHPKSYGTCSAMGTTHYETFDGGKFIFQGTCGYQLAGLCEDSQELVGFQVLAQNGRHRNDLLASIAQVTVKVYGKTIVISQEHPGKITINDQLANLPYRHQGGKISVHRGGQEAVLETDFGLTVTYDWQSQVTVVVPSTYSNALCGLCGNFNGHASDEMMMRNGQVTSNPDALGRSWRVTNVPGCVELSKVECLPTATAQRRHKLFKRYCGVLVHPDGPFAACHRLVDPTRYFQSCMHDSCLVPDRDDVICPIISHYAAACQAAGAAIRSWRSARFCSLSCPANSHLELCSWGCSQTCGAVGHPPAKCSARCREGCACNRGFLLSGDRCVPADQCGCVHQDFYYKAEETFSTPTEGQCRCQAGGTTSCDRPSCPPDHEGRLVDGVYQCVPLAPGVCVATGDRSYRSFDGVAFNISGACSYVLTETCSDKVQPFSVKIRKESRKKGKVSSIQELTLEVYGLTLTLPRDKRGDVLVDSVFHHLPALLSNGQVQVLRHGLGVILQTDFGLVIRYDLTHHVTVTVPSNYQGHLCGLCGNYNGDQGDEFLLPNGQQAPTMVDFSSAWKMPNVSCRDECPKEECPICEEKRKMVLQKPNYCGILTAPRGPFSSCHDIVDPTLYFQACVHDLCLAGGDSQVLCQSVQSYATACQEAGVVIKAWRRPSFCPLRCPANSIYSLCTKTCTRSCASLGDVSKCPQRCVEGCQCDEGFVFDGRGCVPEDKCGCFVDGRYYEPHESILKDKCHQRCTCDPTRRLTCSSHSCTEDETCDIRDGVMGC</sequence>
<dbReference type="OrthoDB" id="3438930at2759"/>
<dbReference type="Pfam" id="PF01826">
    <property type="entry name" value="TIL"/>
    <property type="match status" value="3"/>
</dbReference>
<dbReference type="InterPro" id="IPR001846">
    <property type="entry name" value="VWF_type-D"/>
</dbReference>
<feature type="non-terminal residue" evidence="7">
    <location>
        <position position="1003"/>
    </location>
</feature>
<dbReference type="Pfam" id="PF12714">
    <property type="entry name" value="TILa"/>
    <property type="match status" value="2"/>
</dbReference>
<name>A0A7K4Z6K8_BUCAB</name>
<dbReference type="Pfam" id="PF08742">
    <property type="entry name" value="C8"/>
    <property type="match status" value="3"/>
</dbReference>
<feature type="domain" description="VWFD" evidence="6">
    <location>
        <begin position="237"/>
        <end position="416"/>
    </location>
</feature>
<dbReference type="InterPro" id="IPR002919">
    <property type="entry name" value="TIL_dom"/>
</dbReference>
<organism evidence="7 8">
    <name type="scientific">Bucorvus abyssinicus</name>
    <name type="common">Northern ground-hornbill</name>
    <name type="synonym">Abyssinian ground-hornbill</name>
    <dbReference type="NCBI Taxonomy" id="153643"/>
    <lineage>
        <taxon>Eukaryota</taxon>
        <taxon>Metazoa</taxon>
        <taxon>Chordata</taxon>
        <taxon>Craniata</taxon>
        <taxon>Vertebrata</taxon>
        <taxon>Euteleostomi</taxon>
        <taxon>Archelosauria</taxon>
        <taxon>Archosauria</taxon>
        <taxon>Dinosauria</taxon>
        <taxon>Saurischia</taxon>
        <taxon>Theropoda</taxon>
        <taxon>Coelurosauria</taxon>
        <taxon>Aves</taxon>
        <taxon>Neognathae</taxon>
        <taxon>Neoaves</taxon>
        <taxon>Telluraves</taxon>
        <taxon>Coraciimorphae</taxon>
        <taxon>Bucerotiformes</taxon>
        <taxon>Bucorvidae</taxon>
        <taxon>Bucorvus</taxon>
    </lineage>
</organism>
<evidence type="ECO:0000313" key="8">
    <source>
        <dbReference type="Proteomes" id="UP000551127"/>
    </source>
</evidence>